<sequence length="270" mass="28894">MYQNHHHHNHHTGHNPHVHVSTPSPYVQVGSRPYYGNTYGTTYTTYGHNHHHSRRGFFAVGFLVLLPVLLLILLSTTTVGVTTATVTSAGAAGASAAGAIGFGISTLGIGALLMYGAVGLAYLYSGAKECYKGEKNVLDMLKSRIVNENQEGLSFKGVIKSMGAIIWSPFLLIGGLAGVGAKVIVNACCGSKKPCCQSESHLQMSMVESYSKLGTPQSTRDHKPSAPPMHTKGIFRQPTEASDSGYLLDSQNSFNSEYPHLSALMSGQRQ</sequence>
<organism evidence="3 4">
    <name type="scientific">Legionella wadsworthii</name>
    <dbReference type="NCBI Taxonomy" id="28088"/>
    <lineage>
        <taxon>Bacteria</taxon>
        <taxon>Pseudomonadati</taxon>
        <taxon>Pseudomonadota</taxon>
        <taxon>Gammaproteobacteria</taxon>
        <taxon>Legionellales</taxon>
        <taxon>Legionellaceae</taxon>
        <taxon>Legionella</taxon>
    </lineage>
</organism>
<evidence type="ECO:0000256" key="1">
    <source>
        <dbReference type="SAM" id="MobiDB-lite"/>
    </source>
</evidence>
<feature type="compositionally biased region" description="Basic residues" evidence="1">
    <location>
        <begin position="1"/>
        <end position="17"/>
    </location>
</feature>
<keyword evidence="2" id="KW-1133">Transmembrane helix</keyword>
<accession>A0A378LPT6</accession>
<feature type="transmembrane region" description="Helical" evidence="2">
    <location>
        <begin position="164"/>
        <end position="185"/>
    </location>
</feature>
<keyword evidence="4" id="KW-1185">Reference proteome</keyword>
<dbReference type="AlphaFoldDB" id="A0A378LPT6"/>
<gene>
    <name evidence="3" type="ORF">NCTC11532_00958</name>
</gene>
<evidence type="ECO:0000313" key="4">
    <source>
        <dbReference type="Proteomes" id="UP000255297"/>
    </source>
</evidence>
<keyword evidence="2" id="KW-0472">Membrane</keyword>
<protein>
    <submittedName>
        <fullName evidence="3">Transmembrane protein</fullName>
    </submittedName>
</protein>
<keyword evidence="2 3" id="KW-0812">Transmembrane</keyword>
<dbReference type="OrthoDB" id="5654410at2"/>
<reference evidence="3 4" key="1">
    <citation type="submission" date="2018-06" db="EMBL/GenBank/DDBJ databases">
        <authorList>
            <consortium name="Pathogen Informatics"/>
            <person name="Doyle S."/>
        </authorList>
    </citation>
    <scope>NUCLEOTIDE SEQUENCE [LARGE SCALE GENOMIC DNA]</scope>
    <source>
        <strain evidence="3 4">NCTC11532</strain>
    </source>
</reference>
<feature type="region of interest" description="Disordered" evidence="1">
    <location>
        <begin position="1"/>
        <end position="22"/>
    </location>
</feature>
<feature type="transmembrane region" description="Helical" evidence="2">
    <location>
        <begin position="96"/>
        <end position="124"/>
    </location>
</feature>
<feature type="transmembrane region" description="Helical" evidence="2">
    <location>
        <begin position="56"/>
        <end position="76"/>
    </location>
</feature>
<feature type="region of interest" description="Disordered" evidence="1">
    <location>
        <begin position="213"/>
        <end position="236"/>
    </location>
</feature>
<name>A0A378LPT6_9GAMM</name>
<evidence type="ECO:0000256" key="2">
    <source>
        <dbReference type="SAM" id="Phobius"/>
    </source>
</evidence>
<dbReference type="RefSeq" id="WP_051635629.1">
    <property type="nucleotide sequence ID" value="NZ_CAAAIS010000007.1"/>
</dbReference>
<dbReference type="EMBL" id="UGPB01000001">
    <property type="protein sequence ID" value="STY28783.1"/>
    <property type="molecule type" value="Genomic_DNA"/>
</dbReference>
<dbReference type="Proteomes" id="UP000255297">
    <property type="component" value="Unassembled WGS sequence"/>
</dbReference>
<dbReference type="STRING" id="1122170.GCA_000701265_02059"/>
<proteinExistence type="predicted"/>
<evidence type="ECO:0000313" key="3">
    <source>
        <dbReference type="EMBL" id="STY28783.1"/>
    </source>
</evidence>